<keyword evidence="6" id="KW-0496">Mitochondrion</keyword>
<comment type="caution">
    <text evidence="7">The sequence shown here is derived from an EMBL/GenBank/DDBJ whole genome shotgun (WGS) entry which is preliminary data.</text>
</comment>
<evidence type="ECO:0000256" key="2">
    <source>
        <dbReference type="ARBA" id="ARBA00007165"/>
    </source>
</evidence>
<dbReference type="Proteomes" id="UP001329430">
    <property type="component" value="Chromosome 3"/>
</dbReference>
<evidence type="ECO:0000256" key="3">
    <source>
        <dbReference type="ARBA" id="ARBA00022692"/>
    </source>
</evidence>
<evidence type="ECO:0000256" key="1">
    <source>
        <dbReference type="ARBA" id="ARBA00004370"/>
    </source>
</evidence>
<feature type="transmembrane region" description="Helical" evidence="6">
    <location>
        <begin position="44"/>
        <end position="61"/>
    </location>
</feature>
<comment type="similarity">
    <text evidence="2 6">Belongs to the SURF1 family.</text>
</comment>
<dbReference type="InterPro" id="IPR045214">
    <property type="entry name" value="Surf1/Surf4"/>
</dbReference>
<dbReference type="EMBL" id="JAVRBK010000003">
    <property type="protein sequence ID" value="KAK5645860.1"/>
    <property type="molecule type" value="Genomic_DNA"/>
</dbReference>
<keyword evidence="3 6" id="KW-0812">Transmembrane</keyword>
<keyword evidence="8" id="KW-1185">Reference proteome</keyword>
<name>A0AAN7ZGP9_9COLE</name>
<keyword evidence="6" id="KW-0999">Mitochondrion inner membrane</keyword>
<organism evidence="7 8">
    <name type="scientific">Pyrocoelia pectoralis</name>
    <dbReference type="NCBI Taxonomy" id="417401"/>
    <lineage>
        <taxon>Eukaryota</taxon>
        <taxon>Metazoa</taxon>
        <taxon>Ecdysozoa</taxon>
        <taxon>Arthropoda</taxon>
        <taxon>Hexapoda</taxon>
        <taxon>Insecta</taxon>
        <taxon>Pterygota</taxon>
        <taxon>Neoptera</taxon>
        <taxon>Endopterygota</taxon>
        <taxon>Coleoptera</taxon>
        <taxon>Polyphaga</taxon>
        <taxon>Elateriformia</taxon>
        <taxon>Elateroidea</taxon>
        <taxon>Lampyridae</taxon>
        <taxon>Lampyrinae</taxon>
        <taxon>Pyrocoelia</taxon>
    </lineage>
</organism>
<evidence type="ECO:0000256" key="5">
    <source>
        <dbReference type="ARBA" id="ARBA00023136"/>
    </source>
</evidence>
<dbReference type="PANTHER" id="PTHR23427:SF2">
    <property type="entry name" value="SURFEIT LOCUS PROTEIN 1"/>
    <property type="match status" value="1"/>
</dbReference>
<dbReference type="Pfam" id="PF02104">
    <property type="entry name" value="SURF1"/>
    <property type="match status" value="1"/>
</dbReference>
<reference evidence="7 8" key="1">
    <citation type="journal article" date="2024" name="Insects">
        <title>An Improved Chromosome-Level Genome Assembly of the Firefly Pyrocoelia pectoralis.</title>
        <authorList>
            <person name="Fu X."/>
            <person name="Meyer-Rochow V.B."/>
            <person name="Ballantyne L."/>
            <person name="Zhu X."/>
        </authorList>
    </citation>
    <scope>NUCLEOTIDE SEQUENCE [LARGE SCALE GENOMIC DNA]</scope>
    <source>
        <strain evidence="7">XCY_ONT2</strain>
    </source>
</reference>
<accession>A0AAN7ZGP9</accession>
<evidence type="ECO:0000313" key="8">
    <source>
        <dbReference type="Proteomes" id="UP001329430"/>
    </source>
</evidence>
<dbReference type="InterPro" id="IPR002994">
    <property type="entry name" value="Surf1/Shy1"/>
</dbReference>
<evidence type="ECO:0000256" key="6">
    <source>
        <dbReference type="RuleBase" id="RU363076"/>
    </source>
</evidence>
<dbReference type="AlphaFoldDB" id="A0AAN7ZGP9"/>
<dbReference type="CDD" id="cd06662">
    <property type="entry name" value="SURF1"/>
    <property type="match status" value="1"/>
</dbReference>
<dbReference type="GO" id="GO:0005743">
    <property type="term" value="C:mitochondrial inner membrane"/>
    <property type="evidence" value="ECO:0007669"/>
    <property type="project" value="UniProtKB-SubCell"/>
</dbReference>
<keyword evidence="4 6" id="KW-1133">Transmembrane helix</keyword>
<gene>
    <name evidence="7" type="ORF">RI129_004324</name>
</gene>
<evidence type="ECO:0000256" key="4">
    <source>
        <dbReference type="ARBA" id="ARBA00022989"/>
    </source>
</evidence>
<sequence length="282" mass="32449">MFSILRFSESNLKFCRGIFEIIRNRSYKYSTTFTINQKLPVGPFGWFLLVIPGSTFALGTWQIQRKRWKDDLVVELQKRTNSATIELPESIEEVNSLEFCPVHVRGQFDHSREIYLGPRSLLVHGDSTNSSSLFTIQNSAYGYLVVTPFKLENRKETILVNRGWVSKEHKDPRTRQVGQIEGVVDVVGVVRLHENRAPFIPSNKPNTNVWYYRDLHEMCYVTGADPISLDLISDCNIKGGPIGGQTRIALRNEHLSYIITWYSLSMLTGFMWFSYFVKGVKL</sequence>
<dbReference type="GO" id="GO:0033617">
    <property type="term" value="P:mitochondrial respiratory chain complex IV assembly"/>
    <property type="evidence" value="ECO:0007669"/>
    <property type="project" value="TreeGrafter"/>
</dbReference>
<evidence type="ECO:0000313" key="7">
    <source>
        <dbReference type="EMBL" id="KAK5645860.1"/>
    </source>
</evidence>
<keyword evidence="5 6" id="KW-0472">Membrane</keyword>
<dbReference type="PROSITE" id="PS50895">
    <property type="entry name" value="SURF1"/>
    <property type="match status" value="1"/>
</dbReference>
<dbReference type="PANTHER" id="PTHR23427">
    <property type="entry name" value="SURFEIT LOCUS PROTEIN"/>
    <property type="match status" value="1"/>
</dbReference>
<proteinExistence type="inferred from homology"/>
<comment type="function">
    <text evidence="6">Probably involved in the biogenesis of the COX complex.</text>
</comment>
<comment type="subcellular location">
    <subcellularLocation>
        <location evidence="1">Membrane</location>
    </subcellularLocation>
    <subcellularLocation>
        <location evidence="6">Mitochondrion inner membrane</location>
        <topology evidence="6">Multi-pass membrane protein</topology>
    </subcellularLocation>
</comment>
<feature type="transmembrane region" description="Helical" evidence="6">
    <location>
        <begin position="255"/>
        <end position="277"/>
    </location>
</feature>
<protein>
    <recommendedName>
        <fullName evidence="6">SURF1-like protein</fullName>
    </recommendedName>
</protein>